<evidence type="ECO:0000259" key="4">
    <source>
        <dbReference type="Pfam" id="PF14341"/>
    </source>
</evidence>
<evidence type="ECO:0000259" key="3">
    <source>
        <dbReference type="Pfam" id="PF13681"/>
    </source>
</evidence>
<evidence type="ECO:0000256" key="2">
    <source>
        <dbReference type="SAM" id="Phobius"/>
    </source>
</evidence>
<dbReference type="OrthoDB" id="5772909at2"/>
<gene>
    <name evidence="5" type="ORF">ThidrDRAFT_1690</name>
</gene>
<dbReference type="Proteomes" id="UP000004200">
    <property type="component" value="Unassembled WGS sequence"/>
</dbReference>
<dbReference type="STRING" id="765913.ThidrDRAFT_1690"/>
<reference evidence="5 6" key="1">
    <citation type="submission" date="2011-06" db="EMBL/GenBank/DDBJ databases">
        <title>The draft genome of Thiorhodococcus drewsii AZ1.</title>
        <authorList>
            <consortium name="US DOE Joint Genome Institute (JGI-PGF)"/>
            <person name="Lucas S."/>
            <person name="Han J."/>
            <person name="Lapidus A."/>
            <person name="Cheng J.-F."/>
            <person name="Goodwin L."/>
            <person name="Pitluck S."/>
            <person name="Peters L."/>
            <person name="Land M.L."/>
            <person name="Hauser L."/>
            <person name="Vogl K."/>
            <person name="Liu Z."/>
            <person name="Imhoff J."/>
            <person name="Thiel V."/>
            <person name="Frigaard N.-U."/>
            <person name="Bryant D.A."/>
            <person name="Woyke T.J."/>
        </authorList>
    </citation>
    <scope>NUCLEOTIDE SEQUENCE [LARGE SCALE GENOMIC DNA]</scope>
    <source>
        <strain evidence="5 6">AZ1</strain>
    </source>
</reference>
<evidence type="ECO:0000313" key="6">
    <source>
        <dbReference type="Proteomes" id="UP000004200"/>
    </source>
</evidence>
<protein>
    <submittedName>
        <fullName evidence="5">Tfp pilus assembly protein PilX</fullName>
    </submittedName>
</protein>
<comment type="caution">
    <text evidence="5">The sequence shown here is derived from an EMBL/GenBank/DDBJ whole genome shotgun (WGS) entry which is preliminary data.</text>
</comment>
<organism evidence="5 6">
    <name type="scientific">Thiorhodococcus drewsii AZ1</name>
    <dbReference type="NCBI Taxonomy" id="765913"/>
    <lineage>
        <taxon>Bacteria</taxon>
        <taxon>Pseudomonadati</taxon>
        <taxon>Pseudomonadota</taxon>
        <taxon>Gammaproteobacteria</taxon>
        <taxon>Chromatiales</taxon>
        <taxon>Chromatiaceae</taxon>
        <taxon>Thiorhodococcus</taxon>
    </lineage>
</organism>
<evidence type="ECO:0000313" key="5">
    <source>
        <dbReference type="EMBL" id="EGV31805.1"/>
    </source>
</evidence>
<feature type="domain" description="Type 4 fimbrial biogenesis protein PilX N-terminal" evidence="4">
    <location>
        <begin position="12"/>
        <end position="61"/>
    </location>
</feature>
<dbReference type="Pfam" id="PF13681">
    <property type="entry name" value="PilX"/>
    <property type="match status" value="1"/>
</dbReference>
<keyword evidence="2" id="KW-0472">Membrane</keyword>
<feature type="domain" description="PilX/PilW C-terminal" evidence="3">
    <location>
        <begin position="80"/>
        <end position="159"/>
    </location>
</feature>
<dbReference type="InterPro" id="IPR025746">
    <property type="entry name" value="PilX_N_dom"/>
</dbReference>
<proteinExistence type="predicted"/>
<keyword evidence="6" id="KW-1185">Reference proteome</keyword>
<dbReference type="RefSeq" id="WP_007040404.1">
    <property type="nucleotide sequence ID" value="NZ_AFWT01000010.1"/>
</dbReference>
<sequence length="161" mass="17367">MFQPTYDRRQHGMVLVTGLIILLVMTVIGVTAMQSVSLDERMAGNVRSRNVAFQAAEGALRKAESQLLQSTAVQNTAKTKTKIGDPARWDGTSSPDETGSFSISGPVESPTYYIGPPYKVNSGGVEWGKGETESRDVYTITSFSKGATDTAIVILQSRFAL</sequence>
<accession>G2E077</accession>
<dbReference type="InterPro" id="IPR025205">
    <property type="entry name" value="PilX/PilW_C"/>
</dbReference>
<feature type="compositionally biased region" description="Polar residues" evidence="1">
    <location>
        <begin position="91"/>
        <end position="100"/>
    </location>
</feature>
<name>G2E077_9GAMM</name>
<keyword evidence="2" id="KW-0812">Transmembrane</keyword>
<dbReference type="EMBL" id="AFWT01000010">
    <property type="protein sequence ID" value="EGV31805.1"/>
    <property type="molecule type" value="Genomic_DNA"/>
</dbReference>
<feature type="transmembrane region" description="Helical" evidence="2">
    <location>
        <begin position="12"/>
        <end position="33"/>
    </location>
</feature>
<evidence type="ECO:0000256" key="1">
    <source>
        <dbReference type="SAM" id="MobiDB-lite"/>
    </source>
</evidence>
<keyword evidence="2" id="KW-1133">Transmembrane helix</keyword>
<feature type="region of interest" description="Disordered" evidence="1">
    <location>
        <begin position="78"/>
        <end position="100"/>
    </location>
</feature>
<dbReference type="Pfam" id="PF14341">
    <property type="entry name" value="PilX_N"/>
    <property type="match status" value="1"/>
</dbReference>
<dbReference type="AlphaFoldDB" id="G2E077"/>
<dbReference type="eggNOG" id="COG4726">
    <property type="taxonomic scope" value="Bacteria"/>
</dbReference>